<dbReference type="HOGENOM" id="CLU_3336601_0_0_1"/>
<proteinExistence type="predicted"/>
<keyword evidence="2" id="KW-1185">Reference proteome</keyword>
<reference evidence="2" key="1">
    <citation type="journal article" date="2007" name="Nature">
        <title>The grapevine genome sequence suggests ancestral hexaploidization in major angiosperm phyla.</title>
        <authorList>
            <consortium name="The French-Italian Public Consortium for Grapevine Genome Characterization."/>
            <person name="Jaillon O."/>
            <person name="Aury J.-M."/>
            <person name="Noel B."/>
            <person name="Policriti A."/>
            <person name="Clepet C."/>
            <person name="Casagrande A."/>
            <person name="Choisne N."/>
            <person name="Aubourg S."/>
            <person name="Vitulo N."/>
            <person name="Jubin C."/>
            <person name="Vezzi A."/>
            <person name="Legeai F."/>
            <person name="Hugueney P."/>
            <person name="Dasilva C."/>
            <person name="Horner D."/>
            <person name="Mica E."/>
            <person name="Jublot D."/>
            <person name="Poulain J."/>
            <person name="Bruyere C."/>
            <person name="Billault A."/>
            <person name="Segurens B."/>
            <person name="Gouyvenoux M."/>
            <person name="Ugarte E."/>
            <person name="Cattonaro F."/>
            <person name="Anthouard V."/>
            <person name="Vico V."/>
            <person name="Del Fabbro C."/>
            <person name="Alaux M."/>
            <person name="Di Gaspero G."/>
            <person name="Dumas V."/>
            <person name="Felice N."/>
            <person name="Paillard S."/>
            <person name="Juman I."/>
            <person name="Moroldo M."/>
            <person name="Scalabrin S."/>
            <person name="Canaguier A."/>
            <person name="Le Clainche I."/>
            <person name="Malacrida G."/>
            <person name="Durand E."/>
            <person name="Pesole G."/>
            <person name="Laucou V."/>
            <person name="Chatelet P."/>
            <person name="Merdinoglu D."/>
            <person name="Delledonne M."/>
            <person name="Pezzotti M."/>
            <person name="Lecharny A."/>
            <person name="Scarpelli C."/>
            <person name="Artiguenave F."/>
            <person name="Pe M.E."/>
            <person name="Valle G."/>
            <person name="Morgante M."/>
            <person name="Caboche M."/>
            <person name="Adam-Blondon A.-F."/>
            <person name="Weissenbach J."/>
            <person name="Quetier F."/>
            <person name="Wincker P."/>
        </authorList>
    </citation>
    <scope>NUCLEOTIDE SEQUENCE [LARGE SCALE GENOMIC DNA]</scope>
    <source>
        <strain evidence="2">cv. Pinot noir / PN40024</strain>
    </source>
</reference>
<evidence type="ECO:0000313" key="2">
    <source>
        <dbReference type="Proteomes" id="UP000009183"/>
    </source>
</evidence>
<dbReference type="PaxDb" id="29760-VIT_07s0031g00510.t01"/>
<dbReference type="Proteomes" id="UP000009183">
    <property type="component" value="Chromosome 7"/>
</dbReference>
<protein>
    <submittedName>
        <fullName evidence="1">Uncharacterized protein</fullName>
    </submittedName>
</protein>
<dbReference type="InParanoid" id="F6H4K0"/>
<gene>
    <name evidence="1" type="ordered locus">VIT_07s0031g00510</name>
</gene>
<dbReference type="EMBL" id="FN595233">
    <property type="protein sequence ID" value="CCB47064.1"/>
    <property type="molecule type" value="Genomic_DNA"/>
</dbReference>
<evidence type="ECO:0000313" key="1">
    <source>
        <dbReference type="EMBL" id="CCB47064.1"/>
    </source>
</evidence>
<name>F6H4K0_VITVI</name>
<sequence length="38" mass="4277">MGMGMRFLSYTPILLWDKLSLNNGLFIQGLQHGRPSSP</sequence>
<organism evidence="1 2">
    <name type="scientific">Vitis vinifera</name>
    <name type="common">Grape</name>
    <dbReference type="NCBI Taxonomy" id="29760"/>
    <lineage>
        <taxon>Eukaryota</taxon>
        <taxon>Viridiplantae</taxon>
        <taxon>Streptophyta</taxon>
        <taxon>Embryophyta</taxon>
        <taxon>Tracheophyta</taxon>
        <taxon>Spermatophyta</taxon>
        <taxon>Magnoliopsida</taxon>
        <taxon>eudicotyledons</taxon>
        <taxon>Gunneridae</taxon>
        <taxon>Pentapetalae</taxon>
        <taxon>rosids</taxon>
        <taxon>Vitales</taxon>
        <taxon>Vitaceae</taxon>
        <taxon>Viteae</taxon>
        <taxon>Vitis</taxon>
    </lineage>
</organism>
<dbReference type="AlphaFoldDB" id="F6H4K0"/>
<accession>F6H4K0</accession>